<name>A0A5S6QXZ4_TRIMR</name>
<dbReference type="WBParaSite" id="TMUE_3000012003.1">
    <property type="protein sequence ID" value="TMUE_3000012003.1"/>
    <property type="gene ID" value="WBGene00293248"/>
</dbReference>
<feature type="transmembrane region" description="Helical" evidence="1">
    <location>
        <begin position="214"/>
        <end position="237"/>
    </location>
</feature>
<keyword evidence="1" id="KW-1133">Transmembrane helix</keyword>
<sequence>MLAWARNELSLTYSPYDRNITCNVGTEWQCLCSATNAHEAVCSDLFDSIQAVSVHFDDCSVDLAKQIHRGQAYENYIKEYIAWWIREECSMGSCMDVDQRDLVDLNARNVILISLECAESKRTRLSFVVLHSVNRSLDGNNSAEADDRWRLLPSSMVAAVLEARIHLLENLFSTNRLVIDMTLIKGSSSGNGSDRKQHPTDRAVSGTSTLHKAIYISVALISSAAVIGWTCSCFLCPRMGRFDICKRWSNAEEKQHSSSPLVANSSTSDCSELMRIETECRTDQPRGSGYVSMSELSEETERKKNLPLASSVIWSLQNPYRRDSAQILGSINCTLLPLIMRGQP</sequence>
<organism evidence="2 3">
    <name type="scientific">Trichuris muris</name>
    <name type="common">Mouse whipworm</name>
    <dbReference type="NCBI Taxonomy" id="70415"/>
    <lineage>
        <taxon>Eukaryota</taxon>
        <taxon>Metazoa</taxon>
        <taxon>Ecdysozoa</taxon>
        <taxon>Nematoda</taxon>
        <taxon>Enoplea</taxon>
        <taxon>Dorylaimia</taxon>
        <taxon>Trichinellida</taxon>
        <taxon>Trichuridae</taxon>
        <taxon>Trichuris</taxon>
    </lineage>
</organism>
<dbReference type="AlphaFoldDB" id="A0A5S6QXZ4"/>
<evidence type="ECO:0000313" key="3">
    <source>
        <dbReference type="WBParaSite" id="TMUE_3000012003.1"/>
    </source>
</evidence>
<dbReference type="Proteomes" id="UP000046395">
    <property type="component" value="Unassembled WGS sequence"/>
</dbReference>
<protein>
    <submittedName>
        <fullName evidence="3">Uncharacterized protein</fullName>
    </submittedName>
</protein>
<reference evidence="3" key="1">
    <citation type="submission" date="2019-12" db="UniProtKB">
        <authorList>
            <consortium name="WormBaseParasite"/>
        </authorList>
    </citation>
    <scope>IDENTIFICATION</scope>
</reference>
<evidence type="ECO:0000313" key="2">
    <source>
        <dbReference type="Proteomes" id="UP000046395"/>
    </source>
</evidence>
<proteinExistence type="predicted"/>
<accession>A0A5S6QXZ4</accession>
<keyword evidence="1" id="KW-0812">Transmembrane</keyword>
<keyword evidence="2" id="KW-1185">Reference proteome</keyword>
<evidence type="ECO:0000256" key="1">
    <source>
        <dbReference type="SAM" id="Phobius"/>
    </source>
</evidence>
<keyword evidence="1" id="KW-0472">Membrane</keyword>